<feature type="signal peptide" evidence="2">
    <location>
        <begin position="1"/>
        <end position="23"/>
    </location>
</feature>
<reference evidence="4 5" key="1">
    <citation type="submission" date="2020-08" db="EMBL/GenBank/DDBJ databases">
        <title>Genomic Encyclopedia of Type Strains, Phase III (KMG-III): the genomes of soil and plant-associated and newly described type strains.</title>
        <authorList>
            <person name="Whitman W."/>
        </authorList>
    </citation>
    <scope>NUCLEOTIDE SEQUENCE [LARGE SCALE GENOMIC DNA]</scope>
    <source>
        <strain evidence="4 5">CECT 5862</strain>
    </source>
</reference>
<dbReference type="RefSeq" id="WP_183601222.1">
    <property type="nucleotide sequence ID" value="NZ_JACHXK010000007.1"/>
</dbReference>
<dbReference type="SUPFAM" id="SSF55383">
    <property type="entry name" value="Copper amine oxidase, domain N"/>
    <property type="match status" value="1"/>
</dbReference>
<proteinExistence type="predicted"/>
<dbReference type="Gene3D" id="3.30.457.10">
    <property type="entry name" value="Copper amine oxidase-like, N-terminal domain"/>
    <property type="match status" value="1"/>
</dbReference>
<dbReference type="EMBL" id="JACHXK010000007">
    <property type="protein sequence ID" value="MBB3111332.1"/>
    <property type="molecule type" value="Genomic_DNA"/>
</dbReference>
<dbReference type="InterPro" id="IPR012854">
    <property type="entry name" value="Cu_amine_oxidase-like_N"/>
</dbReference>
<protein>
    <recommendedName>
        <fullName evidence="3">Copper amine oxidase-like N-terminal domain-containing protein</fullName>
    </recommendedName>
</protein>
<evidence type="ECO:0000313" key="5">
    <source>
        <dbReference type="Proteomes" id="UP000570361"/>
    </source>
</evidence>
<evidence type="ECO:0000256" key="2">
    <source>
        <dbReference type="SAM" id="SignalP"/>
    </source>
</evidence>
<sequence length="329" mass="35167">MKYKQLIVGALFGSLLTGAGAVAASESTAVTAFLMNAVKFKFDGEEKKLDSGYSVLSYKNATYVPARFVAEQLGAKVVWDSKTQSILIDSGQASTEPAPVTKPVQPQPEVTKPVTQTSEWDKYDGEWSNADLTVKLDFVSAVKANVELKSTTKTEFNGLSYAADFSGPGGQGDATFKGESYSITLSPTSGDLLITIVNKTTRHVYTGILTGNSDLPVTESGNETGIPNPGAFTGNFSDYQGKWKRDKQTLTLSFDGSTAKLVYDNEDANGVSDFTAEVKIASTGSGATEVTIDGSKRLVQLTLNKNQVTLAVIEMTTGLYTNEVYTSKE</sequence>
<feature type="chain" id="PRO_5039679258" description="Copper amine oxidase-like N-terminal domain-containing protein" evidence="2">
    <location>
        <begin position="24"/>
        <end position="329"/>
    </location>
</feature>
<name>A0A7W5AZ67_9BACL</name>
<dbReference type="InterPro" id="IPR036582">
    <property type="entry name" value="Mao_N_sf"/>
</dbReference>
<comment type="caution">
    <text evidence="4">The sequence shown here is derived from an EMBL/GenBank/DDBJ whole genome shotgun (WGS) entry which is preliminary data.</text>
</comment>
<accession>A0A7W5AZ67</accession>
<keyword evidence="2" id="KW-0732">Signal</keyword>
<evidence type="ECO:0000259" key="3">
    <source>
        <dbReference type="Pfam" id="PF07833"/>
    </source>
</evidence>
<organism evidence="4 5">
    <name type="scientific">Paenibacillus phyllosphaerae</name>
    <dbReference type="NCBI Taxonomy" id="274593"/>
    <lineage>
        <taxon>Bacteria</taxon>
        <taxon>Bacillati</taxon>
        <taxon>Bacillota</taxon>
        <taxon>Bacilli</taxon>
        <taxon>Bacillales</taxon>
        <taxon>Paenibacillaceae</taxon>
        <taxon>Paenibacillus</taxon>
    </lineage>
</organism>
<evidence type="ECO:0000256" key="1">
    <source>
        <dbReference type="SAM" id="MobiDB-lite"/>
    </source>
</evidence>
<feature type="region of interest" description="Disordered" evidence="1">
    <location>
        <begin position="90"/>
        <end position="116"/>
    </location>
</feature>
<keyword evidence="5" id="KW-1185">Reference proteome</keyword>
<feature type="domain" description="Copper amine oxidase-like N-terminal" evidence="3">
    <location>
        <begin position="36"/>
        <end position="88"/>
    </location>
</feature>
<dbReference type="Proteomes" id="UP000570361">
    <property type="component" value="Unassembled WGS sequence"/>
</dbReference>
<evidence type="ECO:0000313" key="4">
    <source>
        <dbReference type="EMBL" id="MBB3111332.1"/>
    </source>
</evidence>
<gene>
    <name evidence="4" type="ORF">FHS18_003400</name>
</gene>
<dbReference type="Pfam" id="PF07833">
    <property type="entry name" value="Cu_amine_oxidN1"/>
    <property type="match status" value="1"/>
</dbReference>
<dbReference type="AlphaFoldDB" id="A0A7W5AZ67"/>